<reference evidence="3 4" key="1">
    <citation type="submission" date="2018-10" db="EMBL/GenBank/DDBJ databases">
        <title>Isolation from cow dung.</title>
        <authorList>
            <person name="Ling L."/>
        </authorList>
    </citation>
    <scope>NUCLEOTIDE SEQUENCE [LARGE SCALE GENOMIC DNA]</scope>
    <source>
        <strain evidence="3 4">NEAU-LL90</strain>
    </source>
</reference>
<keyword evidence="4" id="KW-1185">Reference proteome</keyword>
<gene>
    <name evidence="3" type="ORF">EBN03_31430</name>
</gene>
<evidence type="ECO:0000256" key="1">
    <source>
        <dbReference type="SAM" id="MobiDB-lite"/>
    </source>
</evidence>
<feature type="compositionally biased region" description="Basic residues" evidence="1">
    <location>
        <begin position="243"/>
        <end position="253"/>
    </location>
</feature>
<feature type="region of interest" description="Disordered" evidence="1">
    <location>
        <begin position="145"/>
        <end position="283"/>
    </location>
</feature>
<evidence type="ECO:0000313" key="3">
    <source>
        <dbReference type="EMBL" id="RMI28101.1"/>
    </source>
</evidence>
<dbReference type="NCBIfam" id="NF045516">
    <property type="entry name" value="GlpR"/>
    <property type="match status" value="1"/>
</dbReference>
<keyword evidence="2" id="KW-1133">Transmembrane helix</keyword>
<feature type="transmembrane region" description="Helical" evidence="2">
    <location>
        <begin position="323"/>
        <end position="341"/>
    </location>
</feature>
<keyword evidence="2" id="KW-0472">Membrane</keyword>
<sequence length="432" mass="46777">MPNSVLWIGLVVLWIFVLFPMLTNRHPRVRRTTDAAQATRVLHRGGTGRRTRTGPAAGHDTDPDWVPTRTRRPTQHGEDAEVAMTTTAGESVTAEDRTDTEANEAAGEADRRALTTGRSRVAAADTTAESAVLAADPASVALADDATEAEASGGATDPETAESDIEAGSDDETAAAELDAEAEGELEDDAPDELEDSELDSAEDEFDDEAAEDDDLEAGEERDYAESDAAAEEQSAAETGGGRFRRNRKRRLPVRASDAAVEDETASEEDDFVPSRRGRGGFDPQADAVARAARYEHRQRAALGLLLSSLLLGAGGVVFTPMLWSACALSVLALIVYMVHLRRQVRIEAEIRRRRAARLSRNRVGDTDAEGRDRRREPLDPDSARALRRRAVVLDTDDEDPVFEQLEPFAAATARAVRNRAAGREVRRAAGE</sequence>
<feature type="compositionally biased region" description="Acidic residues" evidence="1">
    <location>
        <begin position="260"/>
        <end position="272"/>
    </location>
</feature>
<name>A0A3M2KSP4_9NOCA</name>
<dbReference type="InterPro" id="IPR053779">
    <property type="entry name" value="GlpR"/>
</dbReference>
<evidence type="ECO:0000313" key="4">
    <source>
        <dbReference type="Proteomes" id="UP000279275"/>
    </source>
</evidence>
<feature type="compositionally biased region" description="Acidic residues" evidence="1">
    <location>
        <begin position="159"/>
        <end position="218"/>
    </location>
</feature>
<feature type="region of interest" description="Disordered" evidence="1">
    <location>
        <begin position="360"/>
        <end position="381"/>
    </location>
</feature>
<dbReference type="AlphaFoldDB" id="A0A3M2KSP4"/>
<dbReference type="Proteomes" id="UP000279275">
    <property type="component" value="Unassembled WGS sequence"/>
</dbReference>
<keyword evidence="2" id="KW-0812">Transmembrane</keyword>
<comment type="caution">
    <text evidence="3">The sequence shown here is derived from an EMBL/GenBank/DDBJ whole genome shotgun (WGS) entry which is preliminary data.</text>
</comment>
<feature type="transmembrane region" description="Helical" evidence="2">
    <location>
        <begin position="301"/>
        <end position="317"/>
    </location>
</feature>
<evidence type="ECO:0000256" key="2">
    <source>
        <dbReference type="SAM" id="Phobius"/>
    </source>
</evidence>
<accession>A0A3M2KSP4</accession>
<organism evidence="3 4">
    <name type="scientific">Nocardia stercoris</name>
    <dbReference type="NCBI Taxonomy" id="2483361"/>
    <lineage>
        <taxon>Bacteria</taxon>
        <taxon>Bacillati</taxon>
        <taxon>Actinomycetota</taxon>
        <taxon>Actinomycetes</taxon>
        <taxon>Mycobacteriales</taxon>
        <taxon>Nocardiaceae</taxon>
        <taxon>Nocardia</taxon>
    </lineage>
</organism>
<feature type="transmembrane region" description="Helical" evidence="2">
    <location>
        <begin position="6"/>
        <end position="23"/>
    </location>
</feature>
<feature type="compositionally biased region" description="Basic and acidic residues" evidence="1">
    <location>
        <begin position="363"/>
        <end position="381"/>
    </location>
</feature>
<feature type="region of interest" description="Disordered" evidence="1">
    <location>
        <begin position="44"/>
        <end position="118"/>
    </location>
</feature>
<proteinExistence type="predicted"/>
<dbReference type="EMBL" id="RFFH01000025">
    <property type="protein sequence ID" value="RMI28101.1"/>
    <property type="molecule type" value="Genomic_DNA"/>
</dbReference>
<protein>
    <submittedName>
        <fullName evidence="3">Uncharacterized protein</fullName>
    </submittedName>
</protein>